<dbReference type="InParanoid" id="A0A0V0QAN9"/>
<dbReference type="Pfam" id="PF00112">
    <property type="entry name" value="Peptidase_C1"/>
    <property type="match status" value="2"/>
</dbReference>
<dbReference type="FunFam" id="3.90.70.10:FF:000117">
    <property type="entry name" value="Probable papain cysteine protease"/>
    <property type="match status" value="1"/>
</dbReference>
<proteinExistence type="inferred from homology"/>
<dbReference type="EMBL" id="LDAU01000216">
    <property type="protein sequence ID" value="KRW99272.1"/>
    <property type="molecule type" value="Genomic_DNA"/>
</dbReference>
<evidence type="ECO:0000256" key="1">
    <source>
        <dbReference type="ARBA" id="ARBA00008455"/>
    </source>
</evidence>
<evidence type="ECO:0000256" key="2">
    <source>
        <dbReference type="ARBA" id="ARBA00023145"/>
    </source>
</evidence>
<dbReference type="GO" id="GO:0008234">
    <property type="term" value="F:cysteine-type peptidase activity"/>
    <property type="evidence" value="ECO:0007669"/>
    <property type="project" value="InterPro"/>
</dbReference>
<dbReference type="AlphaFoldDB" id="A0A0V0QAN9"/>
<evidence type="ECO:0000259" key="3">
    <source>
        <dbReference type="SMART" id="SM00645"/>
    </source>
</evidence>
<dbReference type="InterPro" id="IPR025661">
    <property type="entry name" value="Pept_asp_AS"/>
</dbReference>
<reference evidence="4 5" key="1">
    <citation type="journal article" date="2015" name="Sci. Rep.">
        <title>Genome of the facultative scuticociliatosis pathogen Pseudocohnilembus persalinus provides insight into its virulence through horizontal gene transfer.</title>
        <authorList>
            <person name="Xiong J."/>
            <person name="Wang G."/>
            <person name="Cheng J."/>
            <person name="Tian M."/>
            <person name="Pan X."/>
            <person name="Warren A."/>
            <person name="Jiang C."/>
            <person name="Yuan D."/>
            <person name="Miao W."/>
        </authorList>
    </citation>
    <scope>NUCLEOTIDE SEQUENCE [LARGE SCALE GENOMIC DNA]</scope>
    <source>
        <strain evidence="4">36N120E</strain>
    </source>
</reference>
<dbReference type="Proteomes" id="UP000054937">
    <property type="component" value="Unassembled WGS sequence"/>
</dbReference>
<organism evidence="4 5">
    <name type="scientific">Pseudocohnilembus persalinus</name>
    <name type="common">Ciliate</name>
    <dbReference type="NCBI Taxonomy" id="266149"/>
    <lineage>
        <taxon>Eukaryota</taxon>
        <taxon>Sar</taxon>
        <taxon>Alveolata</taxon>
        <taxon>Ciliophora</taxon>
        <taxon>Intramacronucleata</taxon>
        <taxon>Oligohymenophorea</taxon>
        <taxon>Scuticociliatia</taxon>
        <taxon>Philasterida</taxon>
        <taxon>Pseudocohnilembidae</taxon>
        <taxon>Pseudocohnilembus</taxon>
    </lineage>
</organism>
<comment type="caution">
    <text evidence="4">The sequence shown here is derived from an EMBL/GenBank/DDBJ whole genome shotgun (WGS) entry which is preliminary data.</text>
</comment>
<dbReference type="InterPro" id="IPR013128">
    <property type="entry name" value="Peptidase_C1A"/>
</dbReference>
<protein>
    <recommendedName>
        <fullName evidence="3">Peptidase C1A papain C-terminal domain-containing protein</fullName>
    </recommendedName>
</protein>
<evidence type="ECO:0000313" key="4">
    <source>
        <dbReference type="EMBL" id="KRW99272.1"/>
    </source>
</evidence>
<dbReference type="InterPro" id="IPR038765">
    <property type="entry name" value="Papain-like_cys_pep_sf"/>
</dbReference>
<dbReference type="PANTHER" id="PTHR12411">
    <property type="entry name" value="CYSTEINE PROTEASE FAMILY C1-RELATED"/>
    <property type="match status" value="1"/>
</dbReference>
<sequence length="396" mass="45028">MENSLDLEFYEGGILSGESNGDLNHVVSIVGWGQEKDSGNKYWIAKNSWGETWGNRGYFKIAKGSNTFGIESRCNYAIPKNTWKDIDNLVTDTKTSEFTLKSSLFKGNQVNQETLQKEEKQQVIKSPQPSQYIDGENLPKSWDWRSVDGINYMSYNVNQHVPVYCGSCWAQGTASSIADRINILRKNAFPTAAVSVQAIINCYWGGSCYGGESIDVYESAYKFGIPVMTCKNYESKDPAIFECTDYQRCSQCWPGKYGSDICFSYNQKYDGEYPRVFIEEYGTLKKNNEKEIMSEIMARGPISCSMFSTPTFHQYSGGVYYEDIDDSYGTNHLIQLLGWGTTDDGEDYWIGRNSWGTYWGEFGFFRITRNNDFNLHIETSCDWGVPSTDAYDNISI</sequence>
<keyword evidence="2" id="KW-0865">Zymogen</keyword>
<dbReference type="PROSITE" id="PS00640">
    <property type="entry name" value="THIOL_PROTEASE_ASN"/>
    <property type="match status" value="2"/>
</dbReference>
<dbReference type="InterPro" id="IPR000668">
    <property type="entry name" value="Peptidase_C1A_C"/>
</dbReference>
<feature type="domain" description="Peptidase C1A papain C-terminal" evidence="3">
    <location>
        <begin position="138"/>
        <end position="383"/>
    </location>
</feature>
<accession>A0A0V0QAN9</accession>
<comment type="similarity">
    <text evidence="1">Belongs to the peptidase C1 family.</text>
</comment>
<keyword evidence="5" id="KW-1185">Reference proteome</keyword>
<dbReference type="Gene3D" id="3.90.70.10">
    <property type="entry name" value="Cysteine proteinases"/>
    <property type="match status" value="2"/>
</dbReference>
<dbReference type="SMART" id="SM00645">
    <property type="entry name" value="Pept_C1"/>
    <property type="match status" value="1"/>
</dbReference>
<evidence type="ECO:0000313" key="5">
    <source>
        <dbReference type="Proteomes" id="UP000054937"/>
    </source>
</evidence>
<dbReference type="GO" id="GO:0006508">
    <property type="term" value="P:proteolysis"/>
    <property type="evidence" value="ECO:0007669"/>
    <property type="project" value="InterPro"/>
</dbReference>
<name>A0A0V0QAN9_PSEPJ</name>
<dbReference type="OrthoDB" id="190265at2759"/>
<dbReference type="OMA" id="QSWDWRN"/>
<gene>
    <name evidence="4" type="ORF">PPERSA_08398</name>
</gene>
<dbReference type="SUPFAM" id="SSF54001">
    <property type="entry name" value="Cysteine proteinases"/>
    <property type="match status" value="2"/>
</dbReference>